<feature type="transmembrane region" description="Helical" evidence="7">
    <location>
        <begin position="163"/>
        <end position="183"/>
    </location>
</feature>
<dbReference type="Gene3D" id="1.20.1720.10">
    <property type="entry name" value="Multidrug resistance protein D"/>
    <property type="match status" value="1"/>
</dbReference>
<feature type="transmembrane region" description="Helical" evidence="7">
    <location>
        <begin position="263"/>
        <end position="288"/>
    </location>
</feature>
<evidence type="ECO:0000256" key="3">
    <source>
        <dbReference type="ARBA" id="ARBA00022475"/>
    </source>
</evidence>
<dbReference type="Pfam" id="PF07690">
    <property type="entry name" value="MFS_1"/>
    <property type="match status" value="1"/>
</dbReference>
<dbReference type="PANTHER" id="PTHR42718">
    <property type="entry name" value="MAJOR FACILITATOR SUPERFAMILY MULTIDRUG TRANSPORTER MFSC"/>
    <property type="match status" value="1"/>
</dbReference>
<dbReference type="InterPro" id="IPR011701">
    <property type="entry name" value="MFS"/>
</dbReference>
<name>A0ABM9MPF4_9LACO</name>
<keyword evidence="4 7" id="KW-0812">Transmembrane</keyword>
<keyword evidence="6 7" id="KW-0472">Membrane</keyword>
<gene>
    <name evidence="9" type="ORF">R54839_PPFHFPJH_00419</name>
</gene>
<feature type="transmembrane region" description="Helical" evidence="7">
    <location>
        <begin position="43"/>
        <end position="63"/>
    </location>
</feature>
<evidence type="ECO:0000256" key="5">
    <source>
        <dbReference type="ARBA" id="ARBA00022989"/>
    </source>
</evidence>
<feature type="transmembrane region" description="Helical" evidence="7">
    <location>
        <begin position="220"/>
        <end position="242"/>
    </location>
</feature>
<feature type="transmembrane region" description="Helical" evidence="7">
    <location>
        <begin position="294"/>
        <end position="313"/>
    </location>
</feature>
<keyword evidence="10" id="KW-1185">Reference proteome</keyword>
<comment type="caution">
    <text evidence="9">The sequence shown here is derived from an EMBL/GenBank/DDBJ whole genome shotgun (WGS) entry which is preliminary data.</text>
</comment>
<evidence type="ECO:0000259" key="8">
    <source>
        <dbReference type="PROSITE" id="PS50850"/>
    </source>
</evidence>
<feature type="transmembrane region" description="Helical" evidence="7">
    <location>
        <begin position="423"/>
        <end position="442"/>
    </location>
</feature>
<dbReference type="Gene3D" id="1.20.1250.20">
    <property type="entry name" value="MFS general substrate transporter like domains"/>
    <property type="match status" value="1"/>
</dbReference>
<sequence length="456" mass="49450">MMKEASLKRAALVVAAALFMQMLDSTIVTTALPQIATDLSVNQSSASLLVSVYMLFAAIFIPLSGWMAKKMSRKTLFLLAVMLFTLSSVAAGLVNNLAYILVMRAIQGMAGAMMVPVGKLIILENVAAKNLLQILSFLVWPALIAPAIAPLLGGYVISAFSWHWIFFLNLPIGLGILLAGYLLIHDQNDREEAPFDLVGFLLVALAAGLILVAAEVLSRGLPLLAVGSAILTLGIFFAFLAFRHLQKVEQPLFALDALKIKSFRIYQTGGSIFWMTIGALPYLLTLLLQVPFHWSAIEAGTYVIFIFLGNLAIKPFTTPIIRRTGYKYALVIALGLATMTTFLMAAFTIETAKPWIAFVAFVSGVGRSLALTSYNSLAFAELSKKEKNAANTLQSVMQMLSQAFGVGFVATLVALFSKMFVTSLAYQVTLFLVALISLYPLLEVLTLPKNVGEKTL</sequence>
<evidence type="ECO:0000256" key="6">
    <source>
        <dbReference type="ARBA" id="ARBA00023136"/>
    </source>
</evidence>
<feature type="transmembrane region" description="Helical" evidence="7">
    <location>
        <begin position="399"/>
        <end position="417"/>
    </location>
</feature>
<protein>
    <submittedName>
        <fullName evidence="9">MFS family (AraJ)</fullName>
    </submittedName>
</protein>
<feature type="transmembrane region" description="Helical" evidence="7">
    <location>
        <begin position="355"/>
        <end position="378"/>
    </location>
</feature>
<accession>A0ABM9MPF4</accession>
<organism evidence="9 10">
    <name type="scientific">Fructobacillus fructosus</name>
    <dbReference type="NCBI Taxonomy" id="1631"/>
    <lineage>
        <taxon>Bacteria</taxon>
        <taxon>Bacillati</taxon>
        <taxon>Bacillota</taxon>
        <taxon>Bacilli</taxon>
        <taxon>Lactobacillales</taxon>
        <taxon>Lactobacillaceae</taxon>
        <taxon>Fructobacillus</taxon>
    </lineage>
</organism>
<dbReference type="PROSITE" id="PS50850">
    <property type="entry name" value="MFS"/>
    <property type="match status" value="1"/>
</dbReference>
<dbReference type="PRINTS" id="PR01036">
    <property type="entry name" value="TCRTETB"/>
</dbReference>
<evidence type="ECO:0000313" key="9">
    <source>
        <dbReference type="EMBL" id="CAK1230815.1"/>
    </source>
</evidence>
<comment type="subcellular location">
    <subcellularLocation>
        <location evidence="1">Cell membrane</location>
        <topology evidence="1">Multi-pass membrane protein</topology>
    </subcellularLocation>
</comment>
<dbReference type="Proteomes" id="UP001314261">
    <property type="component" value="Unassembled WGS sequence"/>
</dbReference>
<proteinExistence type="predicted"/>
<evidence type="ECO:0000256" key="4">
    <source>
        <dbReference type="ARBA" id="ARBA00022692"/>
    </source>
</evidence>
<dbReference type="SUPFAM" id="SSF103473">
    <property type="entry name" value="MFS general substrate transporter"/>
    <property type="match status" value="1"/>
</dbReference>
<dbReference type="PANTHER" id="PTHR42718:SF46">
    <property type="entry name" value="BLR6921 PROTEIN"/>
    <property type="match status" value="1"/>
</dbReference>
<feature type="transmembrane region" description="Helical" evidence="7">
    <location>
        <begin position="325"/>
        <end position="349"/>
    </location>
</feature>
<reference evidence="9 10" key="1">
    <citation type="submission" date="2023-10" db="EMBL/GenBank/DDBJ databases">
        <authorList>
            <person name="Botero Cardona J."/>
        </authorList>
    </citation>
    <scope>NUCLEOTIDE SEQUENCE [LARGE SCALE GENOMIC DNA]</scope>
    <source>
        <strain evidence="9 10">R-54839</strain>
    </source>
</reference>
<feature type="transmembrane region" description="Helical" evidence="7">
    <location>
        <begin position="100"/>
        <end position="122"/>
    </location>
</feature>
<evidence type="ECO:0000256" key="2">
    <source>
        <dbReference type="ARBA" id="ARBA00022448"/>
    </source>
</evidence>
<feature type="domain" description="Major facilitator superfamily (MFS) profile" evidence="8">
    <location>
        <begin position="10"/>
        <end position="452"/>
    </location>
</feature>
<keyword evidence="3" id="KW-1003">Cell membrane</keyword>
<feature type="transmembrane region" description="Helical" evidence="7">
    <location>
        <begin position="75"/>
        <end position="94"/>
    </location>
</feature>
<evidence type="ECO:0000256" key="7">
    <source>
        <dbReference type="SAM" id="Phobius"/>
    </source>
</evidence>
<keyword evidence="2" id="KW-0813">Transport</keyword>
<feature type="transmembrane region" description="Helical" evidence="7">
    <location>
        <begin position="134"/>
        <end position="157"/>
    </location>
</feature>
<feature type="transmembrane region" description="Helical" evidence="7">
    <location>
        <begin position="195"/>
        <end position="214"/>
    </location>
</feature>
<dbReference type="InterPro" id="IPR036259">
    <property type="entry name" value="MFS_trans_sf"/>
</dbReference>
<keyword evidence="5 7" id="KW-1133">Transmembrane helix</keyword>
<dbReference type="InterPro" id="IPR020846">
    <property type="entry name" value="MFS_dom"/>
</dbReference>
<dbReference type="EMBL" id="CAUZLR010000002">
    <property type="protein sequence ID" value="CAK1230815.1"/>
    <property type="molecule type" value="Genomic_DNA"/>
</dbReference>
<evidence type="ECO:0000313" key="10">
    <source>
        <dbReference type="Proteomes" id="UP001314261"/>
    </source>
</evidence>
<evidence type="ECO:0000256" key="1">
    <source>
        <dbReference type="ARBA" id="ARBA00004651"/>
    </source>
</evidence>